<dbReference type="InterPro" id="IPR002132">
    <property type="entry name" value="Ribosomal_uL5"/>
</dbReference>
<feature type="domain" description="Large ribosomal subunit protein uL5 C-terminal" evidence="5">
    <location>
        <begin position="93"/>
        <end position="186"/>
    </location>
</feature>
<dbReference type="PROSITE" id="PS00358">
    <property type="entry name" value="RIBOSOMAL_L5"/>
    <property type="match status" value="1"/>
</dbReference>
<sequence>MNAKVETKEKPRLKKQYDEEIVPALTKQFGMKNSMQAPRLEKVIVNMGIGEAANEPKTLENAENELATITGQKAAVTRAKKAIASFKTRAGQPVGLKVTLRGSMMYEFVDRFLSLAIPRMRDFRGLSRKSFDKFGNYSTGLQEQLIFPEIDYDKVDKLRGMDITFVTSGDNKEQAEVLLEKLGFPFKAK</sequence>
<evidence type="ECO:0000256" key="1">
    <source>
        <dbReference type="ARBA" id="ARBA00008553"/>
    </source>
</evidence>
<dbReference type="InterPro" id="IPR022803">
    <property type="entry name" value="Ribosomal_uL5_dom_sf"/>
</dbReference>
<dbReference type="SUPFAM" id="SSF55282">
    <property type="entry name" value="RL5-like"/>
    <property type="match status" value="1"/>
</dbReference>
<accession>A0A0F9KVC8</accession>
<evidence type="ECO:0000256" key="3">
    <source>
        <dbReference type="ARBA" id="ARBA00023274"/>
    </source>
</evidence>
<dbReference type="PANTHER" id="PTHR11994">
    <property type="entry name" value="60S RIBOSOMAL PROTEIN L11-RELATED"/>
    <property type="match status" value="1"/>
</dbReference>
<dbReference type="InterPro" id="IPR020930">
    <property type="entry name" value="Ribosomal_uL5_bac-type"/>
</dbReference>
<evidence type="ECO:0000313" key="6">
    <source>
        <dbReference type="EMBL" id="KKM85663.1"/>
    </source>
</evidence>
<dbReference type="AlphaFoldDB" id="A0A0F9KVC8"/>
<dbReference type="InterPro" id="IPR020929">
    <property type="entry name" value="Ribosomal_uL5_CS"/>
</dbReference>
<comment type="caution">
    <text evidence="6">The sequence shown here is derived from an EMBL/GenBank/DDBJ whole genome shotgun (WGS) entry which is preliminary data.</text>
</comment>
<evidence type="ECO:0000259" key="5">
    <source>
        <dbReference type="Pfam" id="PF00673"/>
    </source>
</evidence>
<dbReference type="InterPro" id="IPR031309">
    <property type="entry name" value="Ribosomal_uL5_C"/>
</dbReference>
<gene>
    <name evidence="6" type="ORF">LCGC14_1286800</name>
</gene>
<evidence type="ECO:0008006" key="7">
    <source>
        <dbReference type="Google" id="ProtNLM"/>
    </source>
</evidence>
<keyword evidence="2" id="KW-0689">Ribosomal protein</keyword>
<dbReference type="GO" id="GO:0005840">
    <property type="term" value="C:ribosome"/>
    <property type="evidence" value="ECO:0007669"/>
    <property type="project" value="UniProtKB-KW"/>
</dbReference>
<dbReference type="GO" id="GO:0003735">
    <property type="term" value="F:structural constituent of ribosome"/>
    <property type="evidence" value="ECO:0007669"/>
    <property type="project" value="InterPro"/>
</dbReference>
<evidence type="ECO:0000256" key="2">
    <source>
        <dbReference type="ARBA" id="ARBA00022980"/>
    </source>
</evidence>
<protein>
    <recommendedName>
        <fullName evidence="7">50S ribosomal protein L5</fullName>
    </recommendedName>
</protein>
<dbReference type="Gene3D" id="3.30.1440.10">
    <property type="match status" value="1"/>
</dbReference>
<organism evidence="6">
    <name type="scientific">marine sediment metagenome</name>
    <dbReference type="NCBI Taxonomy" id="412755"/>
    <lineage>
        <taxon>unclassified sequences</taxon>
        <taxon>metagenomes</taxon>
        <taxon>ecological metagenomes</taxon>
    </lineage>
</organism>
<evidence type="ECO:0000259" key="4">
    <source>
        <dbReference type="Pfam" id="PF00281"/>
    </source>
</evidence>
<keyword evidence="3" id="KW-0687">Ribonucleoprotein</keyword>
<proteinExistence type="inferred from homology"/>
<dbReference type="NCBIfam" id="NF000585">
    <property type="entry name" value="PRK00010.1"/>
    <property type="match status" value="1"/>
</dbReference>
<dbReference type="Pfam" id="PF00281">
    <property type="entry name" value="Ribosomal_L5"/>
    <property type="match status" value="1"/>
</dbReference>
<dbReference type="EMBL" id="LAZR01007375">
    <property type="protein sequence ID" value="KKM85663.1"/>
    <property type="molecule type" value="Genomic_DNA"/>
</dbReference>
<name>A0A0F9KVC8_9ZZZZ</name>
<dbReference type="Pfam" id="PF00673">
    <property type="entry name" value="Ribosomal_L5_C"/>
    <property type="match status" value="1"/>
</dbReference>
<dbReference type="GO" id="GO:0006412">
    <property type="term" value="P:translation"/>
    <property type="evidence" value="ECO:0007669"/>
    <property type="project" value="InterPro"/>
</dbReference>
<feature type="domain" description="Large ribosomal subunit protein uL5 N-terminal" evidence="4">
    <location>
        <begin position="33"/>
        <end position="89"/>
    </location>
</feature>
<reference evidence="6" key="1">
    <citation type="journal article" date="2015" name="Nature">
        <title>Complex archaea that bridge the gap between prokaryotes and eukaryotes.</title>
        <authorList>
            <person name="Spang A."/>
            <person name="Saw J.H."/>
            <person name="Jorgensen S.L."/>
            <person name="Zaremba-Niedzwiedzka K."/>
            <person name="Martijn J."/>
            <person name="Lind A.E."/>
            <person name="van Eijk R."/>
            <person name="Schleper C."/>
            <person name="Guy L."/>
            <person name="Ettema T.J."/>
        </authorList>
    </citation>
    <scope>NUCLEOTIDE SEQUENCE</scope>
</reference>
<comment type="similarity">
    <text evidence="1">Belongs to the universal ribosomal protein uL5 family.</text>
</comment>
<dbReference type="InterPro" id="IPR031310">
    <property type="entry name" value="Ribosomal_uL5_N"/>
</dbReference>
<dbReference type="HAMAP" id="MF_01333_B">
    <property type="entry name" value="Ribosomal_uL5_B"/>
    <property type="match status" value="1"/>
</dbReference>
<dbReference type="GO" id="GO:1990904">
    <property type="term" value="C:ribonucleoprotein complex"/>
    <property type="evidence" value="ECO:0007669"/>
    <property type="project" value="UniProtKB-KW"/>
</dbReference>
<dbReference type="PIRSF" id="PIRSF002161">
    <property type="entry name" value="Ribosomal_L5"/>
    <property type="match status" value="1"/>
</dbReference>
<dbReference type="FunFam" id="3.30.1440.10:FF:000001">
    <property type="entry name" value="50S ribosomal protein L5"/>
    <property type="match status" value="1"/>
</dbReference>